<keyword evidence="11" id="KW-1185">Reference proteome</keyword>
<dbReference type="EMBL" id="BLZA01000019">
    <property type="protein sequence ID" value="GHJ86981.1"/>
    <property type="molecule type" value="Genomic_DNA"/>
</dbReference>
<gene>
    <name evidence="10" type="ORF">NliqN6_3383</name>
</gene>
<evidence type="ECO:0000256" key="2">
    <source>
        <dbReference type="ARBA" id="ARBA00012438"/>
    </source>
</evidence>
<feature type="modified residue" description="4-aspartylphosphate" evidence="6">
    <location>
        <position position="982"/>
    </location>
</feature>
<dbReference type="Pfam" id="PF00072">
    <property type="entry name" value="Response_reg"/>
    <property type="match status" value="1"/>
</dbReference>
<comment type="catalytic activity">
    <reaction evidence="1">
        <text>ATP + protein L-histidine = ADP + protein N-phospho-L-histidine.</text>
        <dbReference type="EC" id="2.7.13.3"/>
    </reaction>
</comment>
<dbReference type="PRINTS" id="PR00344">
    <property type="entry name" value="BCTRLSENSOR"/>
</dbReference>
<keyword evidence="5" id="KW-0418">Kinase</keyword>
<protein>
    <recommendedName>
        <fullName evidence="2">histidine kinase</fullName>
        <ecNumber evidence="2">2.7.13.3</ecNumber>
    </recommendedName>
</protein>
<dbReference type="Gene3D" id="3.40.50.2300">
    <property type="match status" value="1"/>
</dbReference>
<sequence length="1155" mass="127136">MPSVDPKHSCPLPSPLEKPPSRRSNLNRAGLSLGSFEDYHAKDESLEEWKRFLADYASGAFSPPEQPPLPALSPRLTFTSPRANKDEASSEFPFQSPVGTPERIQSLIDSGDESKLAIEEELPPEVGTDFTHPVYNSVDITPRIASRVRQFYLRHGYLPPPRAPLEVVREQIIKEYELYSEQQIQNIQAAVDLVQAYMGGICHFSLFQNNVQVMMAVSGPPDVLQAVGLYQGLRILPETSLCGHCVLLPAGSKHMYIPDLSKDWRYSGNPYANAEKGVRTYIGATVSLDVNPASPDSSQSVGVGVINSMHLDGVLPPLTPAQNKVLSDVARFLTEILRATWEGRRRTREARSRLVVSNFLDHIMLPRLPKSSAMSPSQQLRWHLGKHEDHDEQSGSDSATSRLDARSTAQLQRVKSRDVADGHRPLLTPSDSIPAANTLAEEEADPNIDPLQRDAAILVKNVRHVLTEVDGAAVVDLRSLHAYQDARGGVKYVMDPESVHALNTIAWNSSSTTTPRPDFFAPPARKALMQSLYIQQHDREHSFVLKDNKTSGLEPYLPATTCSHLIIPFMAGNQPLFSIIVTSSTQYWSFGQADEDFVRIMGVILRAQILQNRVVEADMAKTTFLSSISHELRTPLHGLMSGLQLFEEAIESEDLGQAADLLPIIKNSGYALQNILNDMLQFGQLAHDNSKNKKSNVNLGDMVMSAVKTCIPRYFTWHKGTMADVKISVECEDRDWVAKIDESGFQRILFNGITNAMKVTKSGNIVVSLVTSSKADGVTLRIIDTGPGIDPKFASKLFQPFSKADSFNPGAGLGLYITKALVERMLGTISLYSTPGSQGATFEVNLPVALVSPNAQDGSEVKVVRHEIDMVAAEKCHGRSDRLPVAEPTNQDGLSCQPQKHKSQTTASTPITPELEIDPPPIPFSEPLRVLIVEDNDISRKILVTLLRKMGKDIPIETTQATDGLEAVAAFEPFQPHLVLTDVSMPNMDGIAASTEMRKIERERLWERCKIYAITGLGSSDPRLKVAALRDDILDGWIVKGKDGLTGIRQIVEDCDAQRRLSFYSGPNVMEGSESMKGIDPQRKKSLVDATFHNAMKGLWPGANTAPCQNTAPAAPLDSMIVEQRHTTSTTDRDRRSSTSSNSGHKRRLSSVSMA</sequence>
<dbReference type="PANTHER" id="PTHR43047:SF72">
    <property type="entry name" value="OSMOSENSING HISTIDINE PROTEIN KINASE SLN1"/>
    <property type="match status" value="1"/>
</dbReference>
<dbReference type="Pfam" id="PF02518">
    <property type="entry name" value="HATPase_c"/>
    <property type="match status" value="1"/>
</dbReference>
<feature type="region of interest" description="Disordered" evidence="7">
    <location>
        <begin position="1"/>
        <end position="37"/>
    </location>
</feature>
<feature type="domain" description="Histidine kinase" evidence="8">
    <location>
        <begin position="627"/>
        <end position="850"/>
    </location>
</feature>
<dbReference type="PROSITE" id="PS50110">
    <property type="entry name" value="RESPONSE_REGULATORY"/>
    <property type="match status" value="1"/>
</dbReference>
<evidence type="ECO:0000313" key="11">
    <source>
        <dbReference type="Proteomes" id="UP000620104"/>
    </source>
</evidence>
<accession>A0A8H3YGT3</accession>
<feature type="region of interest" description="Disordered" evidence="7">
    <location>
        <begin position="63"/>
        <end position="102"/>
    </location>
</feature>
<evidence type="ECO:0000256" key="1">
    <source>
        <dbReference type="ARBA" id="ARBA00000085"/>
    </source>
</evidence>
<dbReference type="Proteomes" id="UP000620104">
    <property type="component" value="Unassembled WGS sequence"/>
</dbReference>
<feature type="region of interest" description="Disordered" evidence="7">
    <location>
        <begin position="879"/>
        <end position="919"/>
    </location>
</feature>
<dbReference type="InterPro" id="IPR005467">
    <property type="entry name" value="His_kinase_dom"/>
</dbReference>
<reference evidence="10" key="1">
    <citation type="submission" date="2020-07" db="EMBL/GenBank/DDBJ databases">
        <title>Draft Genome Sequence of a Deep-Sea Yeast, Naganishia (Cryptococcus) liquefaciens strain N6.</title>
        <authorList>
            <person name="Han Y.W."/>
            <person name="Kajitani R."/>
            <person name="Morimoto H."/>
            <person name="Parhat M."/>
            <person name="Tsubouchi H."/>
            <person name="Bakenova O."/>
            <person name="Ogata M."/>
            <person name="Argunhan B."/>
            <person name="Aoki R."/>
            <person name="Kajiwara S."/>
            <person name="Itoh T."/>
            <person name="Iwasaki H."/>
        </authorList>
    </citation>
    <scope>NUCLEOTIDE SEQUENCE</scope>
    <source>
        <strain evidence="10">N6</strain>
    </source>
</reference>
<evidence type="ECO:0000256" key="3">
    <source>
        <dbReference type="ARBA" id="ARBA00022553"/>
    </source>
</evidence>
<keyword evidence="4" id="KW-0808">Transferase</keyword>
<feature type="compositionally biased region" description="Basic and acidic residues" evidence="7">
    <location>
        <begin position="415"/>
        <end position="424"/>
    </location>
</feature>
<dbReference type="OrthoDB" id="60033at2759"/>
<dbReference type="AlphaFoldDB" id="A0A8H3YGT3"/>
<dbReference type="EC" id="2.7.13.3" evidence="2"/>
<comment type="caution">
    <text evidence="10">The sequence shown here is derived from an EMBL/GenBank/DDBJ whole genome shotgun (WGS) entry which is preliminary data.</text>
</comment>
<dbReference type="Gene3D" id="3.30.565.10">
    <property type="entry name" value="Histidine kinase-like ATPase, C-terminal domain"/>
    <property type="match status" value="1"/>
</dbReference>
<dbReference type="SMART" id="SM00448">
    <property type="entry name" value="REC"/>
    <property type="match status" value="1"/>
</dbReference>
<feature type="domain" description="Response regulatory" evidence="9">
    <location>
        <begin position="929"/>
        <end position="1055"/>
    </location>
</feature>
<dbReference type="GO" id="GO:0009927">
    <property type="term" value="F:histidine phosphotransfer kinase activity"/>
    <property type="evidence" value="ECO:0007669"/>
    <property type="project" value="TreeGrafter"/>
</dbReference>
<dbReference type="GO" id="GO:0005886">
    <property type="term" value="C:plasma membrane"/>
    <property type="evidence" value="ECO:0007669"/>
    <property type="project" value="TreeGrafter"/>
</dbReference>
<dbReference type="SUPFAM" id="SSF55874">
    <property type="entry name" value="ATPase domain of HSP90 chaperone/DNA topoisomerase II/histidine kinase"/>
    <property type="match status" value="1"/>
</dbReference>
<dbReference type="CDD" id="cd00082">
    <property type="entry name" value="HisKA"/>
    <property type="match status" value="1"/>
</dbReference>
<dbReference type="InterPro" id="IPR011006">
    <property type="entry name" value="CheY-like_superfamily"/>
</dbReference>
<dbReference type="InterPro" id="IPR036890">
    <property type="entry name" value="HATPase_C_sf"/>
</dbReference>
<organism evidence="10 11">
    <name type="scientific">Naganishia liquefaciens</name>
    <dbReference type="NCBI Taxonomy" id="104408"/>
    <lineage>
        <taxon>Eukaryota</taxon>
        <taxon>Fungi</taxon>
        <taxon>Dikarya</taxon>
        <taxon>Basidiomycota</taxon>
        <taxon>Agaricomycotina</taxon>
        <taxon>Tremellomycetes</taxon>
        <taxon>Filobasidiales</taxon>
        <taxon>Filobasidiaceae</taxon>
        <taxon>Naganishia</taxon>
    </lineage>
</organism>
<name>A0A8H3YGT3_9TREE</name>
<dbReference type="Pfam" id="PF00512">
    <property type="entry name" value="HisKA"/>
    <property type="match status" value="1"/>
</dbReference>
<keyword evidence="3 6" id="KW-0597">Phosphoprotein</keyword>
<dbReference type="PANTHER" id="PTHR43047">
    <property type="entry name" value="TWO-COMPONENT HISTIDINE PROTEIN KINASE"/>
    <property type="match status" value="1"/>
</dbReference>
<evidence type="ECO:0000313" key="10">
    <source>
        <dbReference type="EMBL" id="GHJ86981.1"/>
    </source>
</evidence>
<proteinExistence type="predicted"/>
<dbReference type="InterPro" id="IPR001789">
    <property type="entry name" value="Sig_transdc_resp-reg_receiver"/>
</dbReference>
<dbReference type="InterPro" id="IPR003661">
    <property type="entry name" value="HisK_dim/P_dom"/>
</dbReference>
<feature type="compositionally biased region" description="Basic and acidic residues" evidence="7">
    <location>
        <begin position="1125"/>
        <end position="1137"/>
    </location>
</feature>
<evidence type="ECO:0000256" key="7">
    <source>
        <dbReference type="SAM" id="MobiDB-lite"/>
    </source>
</evidence>
<dbReference type="PROSITE" id="PS50109">
    <property type="entry name" value="HIS_KIN"/>
    <property type="match status" value="1"/>
</dbReference>
<dbReference type="SUPFAM" id="SSF47384">
    <property type="entry name" value="Homodimeric domain of signal transducing histidine kinase"/>
    <property type="match status" value="1"/>
</dbReference>
<evidence type="ECO:0000256" key="4">
    <source>
        <dbReference type="ARBA" id="ARBA00022679"/>
    </source>
</evidence>
<evidence type="ECO:0000256" key="5">
    <source>
        <dbReference type="ARBA" id="ARBA00022777"/>
    </source>
</evidence>
<feature type="compositionally biased region" description="Polar residues" evidence="7">
    <location>
        <begin position="888"/>
        <end position="911"/>
    </location>
</feature>
<dbReference type="SMART" id="SM00388">
    <property type="entry name" value="HisKA"/>
    <property type="match status" value="1"/>
</dbReference>
<feature type="compositionally biased region" description="Polar residues" evidence="7">
    <location>
        <begin position="395"/>
        <end position="413"/>
    </location>
</feature>
<evidence type="ECO:0000259" key="9">
    <source>
        <dbReference type="PROSITE" id="PS50110"/>
    </source>
</evidence>
<dbReference type="Gene3D" id="1.10.287.130">
    <property type="match status" value="1"/>
</dbReference>
<dbReference type="CDD" id="cd17546">
    <property type="entry name" value="REC_hyHK_CKI1_RcsC-like"/>
    <property type="match status" value="1"/>
</dbReference>
<evidence type="ECO:0000259" key="8">
    <source>
        <dbReference type="PROSITE" id="PS50109"/>
    </source>
</evidence>
<dbReference type="GO" id="GO:0000155">
    <property type="term" value="F:phosphorelay sensor kinase activity"/>
    <property type="evidence" value="ECO:0007669"/>
    <property type="project" value="InterPro"/>
</dbReference>
<dbReference type="InterPro" id="IPR003594">
    <property type="entry name" value="HATPase_dom"/>
</dbReference>
<dbReference type="InterPro" id="IPR004358">
    <property type="entry name" value="Sig_transdc_His_kin-like_C"/>
</dbReference>
<dbReference type="SMART" id="SM00387">
    <property type="entry name" value="HATPase_c"/>
    <property type="match status" value="1"/>
</dbReference>
<dbReference type="SUPFAM" id="SSF52172">
    <property type="entry name" value="CheY-like"/>
    <property type="match status" value="1"/>
</dbReference>
<feature type="region of interest" description="Disordered" evidence="7">
    <location>
        <begin position="1125"/>
        <end position="1155"/>
    </location>
</feature>
<feature type="region of interest" description="Disordered" evidence="7">
    <location>
        <begin position="370"/>
        <end position="434"/>
    </location>
</feature>
<dbReference type="InterPro" id="IPR036097">
    <property type="entry name" value="HisK_dim/P_sf"/>
</dbReference>
<evidence type="ECO:0000256" key="6">
    <source>
        <dbReference type="PROSITE-ProRule" id="PRU00169"/>
    </source>
</evidence>